<gene>
    <name evidence="3" type="ORF">FLSS-29_0017</name>
</gene>
<organism evidence="3">
    <name type="scientific">uncultured organism</name>
    <dbReference type="NCBI Taxonomy" id="155900"/>
    <lineage>
        <taxon>unclassified sequences</taxon>
        <taxon>environmental samples</taxon>
    </lineage>
</organism>
<keyword evidence="1" id="KW-0175">Coiled coil</keyword>
<feature type="coiled-coil region" evidence="1">
    <location>
        <begin position="90"/>
        <end position="125"/>
    </location>
</feature>
<dbReference type="SUPFAM" id="SSF47162">
    <property type="entry name" value="Apolipoprotein"/>
    <property type="match status" value="1"/>
</dbReference>
<evidence type="ECO:0000259" key="2">
    <source>
        <dbReference type="Pfam" id="PF24850"/>
    </source>
</evidence>
<dbReference type="Pfam" id="PF24850">
    <property type="entry name" value="CC_BshC"/>
    <property type="match status" value="1"/>
</dbReference>
<reference evidence="3" key="1">
    <citation type="journal article" date="2013" name="Syst. Appl. Microbiol.">
        <title>New insights into the archaeal diversity of a hypersaline microbial mat obtained by a metagenomic approach.</title>
        <authorList>
            <person name="Lopez-Lopez A."/>
            <person name="Richter M."/>
            <person name="Pena A."/>
            <person name="Tamames J."/>
            <person name="Rossello-Mora R."/>
        </authorList>
    </citation>
    <scope>NUCLEOTIDE SEQUENCE</scope>
</reference>
<evidence type="ECO:0000256" key="1">
    <source>
        <dbReference type="SAM" id="Coils"/>
    </source>
</evidence>
<evidence type="ECO:0000313" key="3">
    <source>
        <dbReference type="EMBL" id="AGF93525.1"/>
    </source>
</evidence>
<proteinExistence type="predicted"/>
<dbReference type="InterPro" id="IPR055399">
    <property type="entry name" value="CC_BshC"/>
</dbReference>
<feature type="domain" description="Bacillithiol biosynthesis BshC C-terminal coiled-coil" evidence="2">
    <location>
        <begin position="14"/>
        <end position="169"/>
    </location>
</feature>
<sequence length="170" mass="19583">MDMPIIHPRASVSLVESKVEKVLDKFDLSICRFGDQLDHLFQEIVVREMEVDIDEIFQEAMRPIHESINDLKPQVEAVDRTLTQSTEATRATLIEAMNELKHKVVKAEKRQKEEVRAQLEKAHANLRPGGTLQERTVNVLYYLNKYSPQLLDDLREVLSTDTAHHQVVSL</sequence>
<name>M1PQS1_9ZZZZ</name>
<accession>M1PQS1</accession>
<protein>
    <submittedName>
        <fullName evidence="3">Uncharacterized conserved protein UCP012535</fullName>
    </submittedName>
</protein>
<dbReference type="EMBL" id="JX684095">
    <property type="protein sequence ID" value="AGF93525.1"/>
    <property type="molecule type" value="Genomic_DNA"/>
</dbReference>
<dbReference type="AlphaFoldDB" id="M1PQS1"/>